<dbReference type="AlphaFoldDB" id="A0A0C1M2N6"/>
<evidence type="ECO:0000313" key="1">
    <source>
        <dbReference type="EMBL" id="MBS1010106.1"/>
    </source>
</evidence>
<dbReference type="OrthoDB" id="2248780at2"/>
<dbReference type="RefSeq" id="WP_021742358.1">
    <property type="nucleotide sequence ID" value="NZ_CBCRTO010000001.1"/>
</dbReference>
<reference evidence="1" key="1">
    <citation type="submission" date="2020-12" db="EMBL/GenBank/DDBJ databases">
        <authorList>
            <person name="Mcmullen J.G."/>
        </authorList>
    </citation>
    <scope>NUCLEOTIDE SEQUENCE</scope>
    <source>
        <strain evidence="1">Dm-2019-70</strain>
    </source>
</reference>
<dbReference type="Proteomes" id="UP000676478">
    <property type="component" value="Unassembled WGS sequence"/>
</dbReference>
<sequence length="184" mass="21319">METTQAAAYRFLYQGDHETILYAALKRLHIGRNHADYEDYLQEARLLFPEIYAAFPEDPEAKPHHFLAYAQQKLYWALLDRLRRELRLQDRQAVGDQGELLTTVASDEDILEAIGQADFREYLLKVIGGAGSTGEWRYLVGTMIDQLSPDEIAERHAVNRATVFRWRRSVVRRLVQALTPPDKF</sequence>
<comment type="caution">
    <text evidence="1">The sequence shown here is derived from an EMBL/GenBank/DDBJ whole genome shotgun (WGS) entry which is preliminary data.</text>
</comment>
<evidence type="ECO:0000313" key="2">
    <source>
        <dbReference type="Proteomes" id="UP000676478"/>
    </source>
</evidence>
<accession>A0A0C1M2N6</accession>
<gene>
    <name evidence="1" type="ORF">JK167_04555</name>
</gene>
<dbReference type="GeneID" id="56993972"/>
<organism evidence="1 2">
    <name type="scientific">Levilactobacillus brevis</name>
    <name type="common">Lactobacillus brevis</name>
    <dbReference type="NCBI Taxonomy" id="1580"/>
    <lineage>
        <taxon>Bacteria</taxon>
        <taxon>Bacillati</taxon>
        <taxon>Bacillota</taxon>
        <taxon>Bacilli</taxon>
        <taxon>Lactobacillales</taxon>
        <taxon>Lactobacillaceae</taxon>
        <taxon>Levilactobacillus</taxon>
    </lineage>
</organism>
<name>A0A0C1M2N6_LEVBR</name>
<proteinExistence type="predicted"/>
<dbReference type="EMBL" id="JAERKF010000004">
    <property type="protein sequence ID" value="MBS1010106.1"/>
    <property type="molecule type" value="Genomic_DNA"/>
</dbReference>
<reference evidence="1" key="2">
    <citation type="submission" date="2022-09" db="EMBL/GenBank/DDBJ databases">
        <title>Genome-inferred correspondence between phylogeny and metabolic traits in the wild Drosophila gut microbiome.</title>
        <authorList>
            <person name="Bueno E."/>
            <person name="Blow F."/>
            <person name="Douglas A.E."/>
        </authorList>
    </citation>
    <scope>NUCLEOTIDE SEQUENCE</scope>
    <source>
        <strain evidence="1">Dm-2019-70</strain>
    </source>
</reference>
<protein>
    <submittedName>
        <fullName evidence="1">Sigma-70 family RNA polymerase sigma factor</fullName>
    </submittedName>
</protein>